<evidence type="ECO:0000313" key="3">
    <source>
        <dbReference type="Proteomes" id="UP000271098"/>
    </source>
</evidence>
<sequence>MGKYDFPADWPDLITVLAQNLTVESDKLLATLAALDELCRHFRHEMKSEKLWRELLIVLQAVAAPLTDLFTKLLECLPNDSAPEAQCQTWLEHISLITKCFLSLNSQDLPEYFEVNLNFFALTSYLKISS</sequence>
<proteinExistence type="predicted"/>
<feature type="domain" description="Exportin-2 central" evidence="1">
    <location>
        <begin position="38"/>
        <end position="121"/>
    </location>
</feature>
<dbReference type="GO" id="GO:0005635">
    <property type="term" value="C:nuclear envelope"/>
    <property type="evidence" value="ECO:0007669"/>
    <property type="project" value="TreeGrafter"/>
</dbReference>
<name>A0A183D745_9BILA</name>
<evidence type="ECO:0000313" key="2">
    <source>
        <dbReference type="EMBL" id="VDK45651.1"/>
    </source>
</evidence>
<dbReference type="InterPro" id="IPR011989">
    <property type="entry name" value="ARM-like"/>
</dbReference>
<dbReference type="SUPFAM" id="SSF48371">
    <property type="entry name" value="ARM repeat"/>
    <property type="match status" value="1"/>
</dbReference>
<dbReference type="AlphaFoldDB" id="A0A183D745"/>
<evidence type="ECO:0000313" key="4">
    <source>
        <dbReference type="WBParaSite" id="GPUH_0000454301-mRNA-1"/>
    </source>
</evidence>
<dbReference type="GO" id="GO:0005829">
    <property type="term" value="C:cytosol"/>
    <property type="evidence" value="ECO:0007669"/>
    <property type="project" value="TreeGrafter"/>
</dbReference>
<dbReference type="WBParaSite" id="GPUH_0000454301-mRNA-1">
    <property type="protein sequence ID" value="GPUH_0000454301-mRNA-1"/>
    <property type="gene ID" value="GPUH_0000454301"/>
</dbReference>
<dbReference type="OrthoDB" id="3268246at2759"/>
<dbReference type="PANTHER" id="PTHR10997">
    <property type="entry name" value="IMPORTIN-7, 8, 11"/>
    <property type="match status" value="1"/>
</dbReference>
<dbReference type="GO" id="GO:0005049">
    <property type="term" value="F:nuclear export signal receptor activity"/>
    <property type="evidence" value="ECO:0007669"/>
    <property type="project" value="TreeGrafter"/>
</dbReference>
<keyword evidence="3" id="KW-1185">Reference proteome</keyword>
<dbReference type="PANTHER" id="PTHR10997:SF8">
    <property type="entry name" value="EXPORTIN-2"/>
    <property type="match status" value="1"/>
</dbReference>
<organism evidence="4">
    <name type="scientific">Gongylonema pulchrum</name>
    <dbReference type="NCBI Taxonomy" id="637853"/>
    <lineage>
        <taxon>Eukaryota</taxon>
        <taxon>Metazoa</taxon>
        <taxon>Ecdysozoa</taxon>
        <taxon>Nematoda</taxon>
        <taxon>Chromadorea</taxon>
        <taxon>Rhabditida</taxon>
        <taxon>Spirurina</taxon>
        <taxon>Spiruromorpha</taxon>
        <taxon>Spiruroidea</taxon>
        <taxon>Gongylonematidae</taxon>
        <taxon>Gongylonema</taxon>
    </lineage>
</organism>
<dbReference type="GO" id="GO:0006611">
    <property type="term" value="P:protein export from nucleus"/>
    <property type="evidence" value="ECO:0007669"/>
    <property type="project" value="TreeGrafter"/>
</dbReference>
<accession>A0A183D745</accession>
<dbReference type="GO" id="GO:0006606">
    <property type="term" value="P:protein import into nucleus"/>
    <property type="evidence" value="ECO:0007669"/>
    <property type="project" value="TreeGrafter"/>
</dbReference>
<dbReference type="Pfam" id="PF08506">
    <property type="entry name" value="Cse1"/>
    <property type="match status" value="1"/>
</dbReference>
<gene>
    <name evidence="2" type="ORF">GPUH_LOCUS4536</name>
</gene>
<dbReference type="EMBL" id="UYRT01008656">
    <property type="protein sequence ID" value="VDK45651.1"/>
    <property type="molecule type" value="Genomic_DNA"/>
</dbReference>
<dbReference type="Proteomes" id="UP000271098">
    <property type="component" value="Unassembled WGS sequence"/>
</dbReference>
<dbReference type="Gene3D" id="1.25.10.10">
    <property type="entry name" value="Leucine-rich Repeat Variant"/>
    <property type="match status" value="1"/>
</dbReference>
<reference evidence="4" key="1">
    <citation type="submission" date="2016-06" db="UniProtKB">
        <authorList>
            <consortium name="WormBaseParasite"/>
        </authorList>
    </citation>
    <scope>IDENTIFICATION</scope>
</reference>
<evidence type="ECO:0000259" key="1">
    <source>
        <dbReference type="Pfam" id="PF08506"/>
    </source>
</evidence>
<reference evidence="2 3" key="2">
    <citation type="submission" date="2018-11" db="EMBL/GenBank/DDBJ databases">
        <authorList>
            <consortium name="Pathogen Informatics"/>
        </authorList>
    </citation>
    <scope>NUCLEOTIDE SEQUENCE [LARGE SCALE GENOMIC DNA]</scope>
</reference>
<protein>
    <submittedName>
        <fullName evidence="4">Cse1 domain-containing protein</fullName>
    </submittedName>
</protein>
<dbReference type="InterPro" id="IPR016024">
    <property type="entry name" value="ARM-type_fold"/>
</dbReference>
<dbReference type="InterPro" id="IPR013713">
    <property type="entry name" value="XPO2_central"/>
</dbReference>